<feature type="domain" description="SMP-30/Gluconolactonase/LRE-like region" evidence="2">
    <location>
        <begin position="14"/>
        <end position="259"/>
    </location>
</feature>
<comment type="similarity">
    <text evidence="1">Belongs to the SMP-30/CGR1 family.</text>
</comment>
<dbReference type="PANTHER" id="PTHR10907">
    <property type="entry name" value="REGUCALCIN"/>
    <property type="match status" value="1"/>
</dbReference>
<dbReference type="AlphaFoldDB" id="A0A6J7IML0"/>
<dbReference type="EMBL" id="CAFBNG010000011">
    <property type="protein sequence ID" value="CAB4932060.1"/>
    <property type="molecule type" value="Genomic_DNA"/>
</dbReference>
<protein>
    <submittedName>
        <fullName evidence="3">Unannotated protein</fullName>
    </submittedName>
</protein>
<dbReference type="InterPro" id="IPR011042">
    <property type="entry name" value="6-blade_b-propeller_TolB-like"/>
</dbReference>
<gene>
    <name evidence="3" type="ORF">UFOPK3774_00121</name>
    <name evidence="4" type="ORF">UFOPK4049_00344</name>
</gene>
<dbReference type="GO" id="GO:0005509">
    <property type="term" value="F:calcium ion binding"/>
    <property type="evidence" value="ECO:0007669"/>
    <property type="project" value="TreeGrafter"/>
</dbReference>
<dbReference type="PRINTS" id="PR01790">
    <property type="entry name" value="SMP30FAMILY"/>
</dbReference>
<dbReference type="InterPro" id="IPR005511">
    <property type="entry name" value="SMP-30"/>
</dbReference>
<reference evidence="3" key="1">
    <citation type="submission" date="2020-05" db="EMBL/GenBank/DDBJ databases">
        <authorList>
            <person name="Chiriac C."/>
            <person name="Salcher M."/>
            <person name="Ghai R."/>
            <person name="Kavagutti S V."/>
        </authorList>
    </citation>
    <scope>NUCLEOTIDE SEQUENCE</scope>
</reference>
<dbReference type="Gene3D" id="2.120.10.30">
    <property type="entry name" value="TolB, C-terminal domain"/>
    <property type="match status" value="1"/>
</dbReference>
<accession>A0A6J7IML0</accession>
<dbReference type="GO" id="GO:0004341">
    <property type="term" value="F:gluconolactonase activity"/>
    <property type="evidence" value="ECO:0007669"/>
    <property type="project" value="TreeGrafter"/>
</dbReference>
<evidence type="ECO:0000313" key="3">
    <source>
        <dbReference type="EMBL" id="CAB4932060.1"/>
    </source>
</evidence>
<dbReference type="InterPro" id="IPR013658">
    <property type="entry name" value="SGL"/>
</dbReference>
<dbReference type="SUPFAM" id="SSF63829">
    <property type="entry name" value="Calcium-dependent phosphotriesterase"/>
    <property type="match status" value="1"/>
</dbReference>
<dbReference type="GO" id="GO:0019853">
    <property type="term" value="P:L-ascorbic acid biosynthetic process"/>
    <property type="evidence" value="ECO:0007669"/>
    <property type="project" value="TreeGrafter"/>
</dbReference>
<name>A0A6J7IML0_9ZZZZ</name>
<dbReference type="PANTHER" id="PTHR10907:SF47">
    <property type="entry name" value="REGUCALCIN"/>
    <property type="match status" value="1"/>
</dbReference>
<evidence type="ECO:0000259" key="2">
    <source>
        <dbReference type="Pfam" id="PF08450"/>
    </source>
</evidence>
<organism evidence="3">
    <name type="scientific">freshwater metagenome</name>
    <dbReference type="NCBI Taxonomy" id="449393"/>
    <lineage>
        <taxon>unclassified sequences</taxon>
        <taxon>metagenomes</taxon>
        <taxon>ecological metagenomes</taxon>
    </lineage>
</organism>
<dbReference type="Pfam" id="PF08450">
    <property type="entry name" value="SGL"/>
    <property type="match status" value="1"/>
</dbReference>
<dbReference type="EMBL" id="CAFBPB010000029">
    <property type="protein sequence ID" value="CAB4999552.1"/>
    <property type="molecule type" value="Genomic_DNA"/>
</dbReference>
<evidence type="ECO:0000256" key="1">
    <source>
        <dbReference type="ARBA" id="ARBA00008853"/>
    </source>
</evidence>
<proteinExistence type="inferred from homology"/>
<evidence type="ECO:0000313" key="4">
    <source>
        <dbReference type="EMBL" id="CAB4999552.1"/>
    </source>
</evidence>
<sequence>MAKTEVFDSRFNLLGEGPTATGAKNELITWVDIHGKAVKWRNALTGETGEFLTDEHVGFQIATKSGGHILGTVNGPILRAADGSTKTLITREICDGYNPKQIVRWNDAKVGPTGDLFLGTMAYDFNPNVGAFYQMNSTGTHLRRLFGDVTISNGMDWNTAGTLMYYADTVLKRLDVFDVVERDIINRRTLAHFDESLGLPDGLCTDANDNIWIAFHGGGAIRCIDHTSGKIIDQVEIPCPDVTSCVFGGENLDQMFITSYGEIADRQTYPEAGMIHVATPGVKGKKTNLFGA</sequence>